<gene>
    <name evidence="6" type="ORF">O3P16_06805</name>
</gene>
<dbReference type="GO" id="GO:0008483">
    <property type="term" value="F:transaminase activity"/>
    <property type="evidence" value="ECO:0007669"/>
    <property type="project" value="UniProtKB-KW"/>
</dbReference>
<evidence type="ECO:0000256" key="3">
    <source>
        <dbReference type="ARBA" id="ARBA00022679"/>
    </source>
</evidence>
<feature type="domain" description="Aminotransferase class I/classII large" evidence="5">
    <location>
        <begin position="26"/>
        <end position="378"/>
    </location>
</feature>
<dbReference type="InterPro" id="IPR015421">
    <property type="entry name" value="PyrdxlP-dep_Trfase_major"/>
</dbReference>
<keyword evidence="7" id="KW-1185">Reference proteome</keyword>
<comment type="cofactor">
    <cofactor evidence="1">
        <name>pyridoxal 5'-phosphate</name>
        <dbReference type="ChEBI" id="CHEBI:597326"/>
    </cofactor>
</comment>
<evidence type="ECO:0000256" key="2">
    <source>
        <dbReference type="ARBA" id="ARBA00022576"/>
    </source>
</evidence>
<dbReference type="CDD" id="cd00609">
    <property type="entry name" value="AAT_like"/>
    <property type="match status" value="1"/>
</dbReference>
<reference evidence="6 7" key="1">
    <citation type="submission" date="2022-12" db="EMBL/GenBank/DDBJ databases">
        <title>Chitinophagaceae gen. sp. nov., a new member of the family Chitinophagaceae, isolated from soil in a chemical factory.</title>
        <authorList>
            <person name="Ke Z."/>
        </authorList>
    </citation>
    <scope>NUCLEOTIDE SEQUENCE [LARGE SCALE GENOMIC DNA]</scope>
    <source>
        <strain evidence="6 7">LY-5</strain>
    </source>
</reference>
<dbReference type="SUPFAM" id="SSF53383">
    <property type="entry name" value="PLP-dependent transferases"/>
    <property type="match status" value="1"/>
</dbReference>
<dbReference type="Proteomes" id="UP001210231">
    <property type="component" value="Unassembled WGS sequence"/>
</dbReference>
<protein>
    <submittedName>
        <fullName evidence="6">Methionine aminotransferase</fullName>
    </submittedName>
</protein>
<sequence>MLQSKLPNVGINIFSRISKLANEHQAINLGQGFPDYNMNPQLAQYVNEAMQKGFNQYLPMEGYLPLRNAIADKVNKAYGCNVQPTTNITITPGGTYAIYCAITAVIQTGDEVIVFEPAYDSYIPNIELNGGKVVPIKLEHPTYAINWEQVAAAVNTRTKLIIINTPHNPSGSILSAHDMQQLDKIIAGKDIYIISDEVYEHLIFDDHVHESVLRYPRLASRAFVCFSFGKLFDCTGWKIGYCIAPEILSAELRKIHQYNCFSVNSAMQAGIAHFMQHNNTYTQINIELQKKRDLLRQLIKDNTPFKLLPGKGTYFELYSYAHFSQLTEIEMVHALIKNCGVAAIPVSAFYSHAPVDNKVIRLCFAKKEETLQEAAQRLKGCESILK</sequence>
<dbReference type="InterPro" id="IPR051326">
    <property type="entry name" value="Kynurenine-oxoglutarate_AT"/>
</dbReference>
<dbReference type="Gene3D" id="3.90.1150.10">
    <property type="entry name" value="Aspartate Aminotransferase, domain 1"/>
    <property type="match status" value="1"/>
</dbReference>
<dbReference type="Gene3D" id="3.40.640.10">
    <property type="entry name" value="Type I PLP-dependent aspartate aminotransferase-like (Major domain)"/>
    <property type="match status" value="1"/>
</dbReference>
<dbReference type="NCBIfam" id="NF006569">
    <property type="entry name" value="PRK09082.1"/>
    <property type="match status" value="1"/>
</dbReference>
<keyword evidence="2 6" id="KW-0032">Aminotransferase</keyword>
<keyword evidence="3" id="KW-0808">Transferase</keyword>
<dbReference type="RefSeq" id="WP_407030837.1">
    <property type="nucleotide sequence ID" value="NZ_JAQGEF010000006.1"/>
</dbReference>
<dbReference type="PANTHER" id="PTHR43807:SF20">
    <property type="entry name" value="FI04487P"/>
    <property type="match status" value="1"/>
</dbReference>
<dbReference type="Pfam" id="PF00155">
    <property type="entry name" value="Aminotran_1_2"/>
    <property type="match status" value="1"/>
</dbReference>
<dbReference type="InterPro" id="IPR015422">
    <property type="entry name" value="PyrdxlP-dep_Trfase_small"/>
</dbReference>
<organism evidence="6 7">
    <name type="scientific">Polluticaenibacter yanchengensis</name>
    <dbReference type="NCBI Taxonomy" id="3014562"/>
    <lineage>
        <taxon>Bacteria</taxon>
        <taxon>Pseudomonadati</taxon>
        <taxon>Bacteroidota</taxon>
        <taxon>Chitinophagia</taxon>
        <taxon>Chitinophagales</taxon>
        <taxon>Chitinophagaceae</taxon>
        <taxon>Polluticaenibacter</taxon>
    </lineage>
</organism>
<dbReference type="PANTHER" id="PTHR43807">
    <property type="entry name" value="FI04487P"/>
    <property type="match status" value="1"/>
</dbReference>
<accession>A0ABT4UI47</accession>
<evidence type="ECO:0000256" key="1">
    <source>
        <dbReference type="ARBA" id="ARBA00001933"/>
    </source>
</evidence>
<comment type="caution">
    <text evidence="6">The sequence shown here is derived from an EMBL/GenBank/DDBJ whole genome shotgun (WGS) entry which is preliminary data.</text>
</comment>
<proteinExistence type="predicted"/>
<evidence type="ECO:0000256" key="4">
    <source>
        <dbReference type="ARBA" id="ARBA00022898"/>
    </source>
</evidence>
<dbReference type="EMBL" id="JAQGEF010000006">
    <property type="protein sequence ID" value="MDA3614512.1"/>
    <property type="molecule type" value="Genomic_DNA"/>
</dbReference>
<keyword evidence="4" id="KW-0663">Pyridoxal phosphate</keyword>
<dbReference type="InterPro" id="IPR015424">
    <property type="entry name" value="PyrdxlP-dep_Trfase"/>
</dbReference>
<evidence type="ECO:0000313" key="6">
    <source>
        <dbReference type="EMBL" id="MDA3614512.1"/>
    </source>
</evidence>
<evidence type="ECO:0000313" key="7">
    <source>
        <dbReference type="Proteomes" id="UP001210231"/>
    </source>
</evidence>
<name>A0ABT4UI47_9BACT</name>
<dbReference type="InterPro" id="IPR004839">
    <property type="entry name" value="Aminotransferase_I/II_large"/>
</dbReference>
<evidence type="ECO:0000259" key="5">
    <source>
        <dbReference type="Pfam" id="PF00155"/>
    </source>
</evidence>